<dbReference type="InterPro" id="IPR056529">
    <property type="entry name" value="HVO_2928_N"/>
</dbReference>
<keyword evidence="6" id="KW-1185">Reference proteome</keyword>
<name>A0A1G7SPC2_9EURY</name>
<gene>
    <name evidence="5" type="ORF">SAMN05216218_11958</name>
</gene>
<evidence type="ECO:0000256" key="2">
    <source>
        <dbReference type="ARBA" id="ARBA00023163"/>
    </source>
</evidence>
<sequence>MKMSGEGVRVDETREFEFVLQFESGTDELMDVFRQYESLSLWSSAIFVNDNHMWRLDHAKGTDEALSAFDGVFLDESRCNECFDVDTCDTARTYQVLDRQETSRTIYTLRREIKKCHSLPRFVLEHVQEGTVFESRRVGDEYRWRVLFPGDYPIGDVYDTMESHLRDGVSLSVSHITSAGNWSATERIATDFSPEHWRVLNAAVDHGYYERPRKVSVADLASILDEPRSTVQYRLRTAEDRIVSQFVAQTL</sequence>
<dbReference type="Pfam" id="PF24281">
    <property type="entry name" value="HVO_2928_N"/>
    <property type="match status" value="1"/>
</dbReference>
<feature type="domain" description="HTH bat-type" evidence="3">
    <location>
        <begin position="198"/>
        <end position="243"/>
    </location>
</feature>
<protein>
    <submittedName>
        <fullName evidence="5">HTH DNA binding domain-containing protein</fullName>
    </submittedName>
</protein>
<evidence type="ECO:0000313" key="5">
    <source>
        <dbReference type="EMBL" id="SDG24927.1"/>
    </source>
</evidence>
<dbReference type="Pfam" id="PF04967">
    <property type="entry name" value="HTH_10"/>
    <property type="match status" value="1"/>
</dbReference>
<proteinExistence type="predicted"/>
<dbReference type="STRING" id="660518.SAMN05216218_11958"/>
<accession>A0A1G7SPC2</accession>
<dbReference type="Proteomes" id="UP000199076">
    <property type="component" value="Unassembled WGS sequence"/>
</dbReference>
<dbReference type="AlphaFoldDB" id="A0A1G7SPC2"/>
<dbReference type="InterPro" id="IPR007050">
    <property type="entry name" value="HTH_bacterioopsin"/>
</dbReference>
<keyword evidence="2" id="KW-0804">Transcription</keyword>
<evidence type="ECO:0000256" key="1">
    <source>
        <dbReference type="ARBA" id="ARBA00023015"/>
    </source>
</evidence>
<organism evidence="5 6">
    <name type="scientific">Halorientalis regularis</name>
    <dbReference type="NCBI Taxonomy" id="660518"/>
    <lineage>
        <taxon>Archaea</taxon>
        <taxon>Methanobacteriati</taxon>
        <taxon>Methanobacteriota</taxon>
        <taxon>Stenosarchaea group</taxon>
        <taxon>Halobacteria</taxon>
        <taxon>Halobacteriales</taxon>
        <taxon>Haloarculaceae</taxon>
        <taxon>Halorientalis</taxon>
    </lineage>
</organism>
<evidence type="ECO:0000313" key="6">
    <source>
        <dbReference type="Proteomes" id="UP000199076"/>
    </source>
</evidence>
<feature type="domain" description="HVO-2928 N-terminal" evidence="4">
    <location>
        <begin position="15"/>
        <end position="182"/>
    </location>
</feature>
<dbReference type="EMBL" id="FNBK01000019">
    <property type="protein sequence ID" value="SDG24927.1"/>
    <property type="molecule type" value="Genomic_DNA"/>
</dbReference>
<reference evidence="6" key="1">
    <citation type="submission" date="2016-10" db="EMBL/GenBank/DDBJ databases">
        <authorList>
            <person name="Varghese N."/>
            <person name="Submissions S."/>
        </authorList>
    </citation>
    <scope>NUCLEOTIDE SEQUENCE [LARGE SCALE GENOMIC DNA]</scope>
    <source>
        <strain evidence="6">IBRC-M 10760</strain>
    </source>
</reference>
<evidence type="ECO:0000259" key="3">
    <source>
        <dbReference type="Pfam" id="PF04967"/>
    </source>
</evidence>
<evidence type="ECO:0000259" key="4">
    <source>
        <dbReference type="Pfam" id="PF24281"/>
    </source>
</evidence>
<keyword evidence="1" id="KW-0805">Transcription regulation</keyword>